<evidence type="ECO:0000313" key="3">
    <source>
        <dbReference type="Proteomes" id="UP000605986"/>
    </source>
</evidence>
<dbReference type="InterPro" id="IPR052895">
    <property type="entry name" value="HetReg/Transcr_Mod"/>
</dbReference>
<dbReference type="OrthoDB" id="2157530at2759"/>
<sequence>MITPHLKEAINALGLLTNRKTEWIWIDQICINQDDKKERAIQVDMMKHIYSLSLGTIIWLGTNVPNVETILSLVDRMSILYEQDLNPNGTRRRSRYTWDEYLSIGLPSAKDPAWIAFGQILSRPWFIRSWVIQEAALSKVPPQMICGTQELSWEKFVPAASWLLSMCYQFTPLNISLKSPTIPALRSLKLFNELVQSTLPWDLTTLLNKSIRFKASEPRDKVYSLLALTKEADTGKLPLSLQANYERPVEQVFRDVTRHIVTSTRSLAVLSLIRYVPDWDRYSSWVVDFTAQAQWDRLSYFNWDQNDHTARCLVETLNHSSAGRPAVVAKDLPDHILGLEGLEIDTVNAVHGAMSKPELVSFKSRDIWFAWKEACQRLEERYPTTEAIARAFMVTLTANWSLNDHERMSDQPLSHFWQYLSQVYHQFRDSGSKDELDADRETTKYQFSPHLNSDRDANLFSLHLDAAYERRLFFTKDLSYIGLGPRIMEKNDILCVLFGGATPFVLRRVGKYYRLVGECYVFDLMSGEAIGGWKKGKFSVKMTIQCAGLFLTPDLPQTLDQSITIPTRRALVRLAGADMAFPEYEAVHGILLDYIPEWKVETLCGRGAIPTTQEAWTSIMQKAVDATFEFNQRGIILQDCSPFNVIVHAWMFEPFFIDFATVLFKDKMVRELVESGDAAKEDWDGQYE</sequence>
<dbReference type="AlphaFoldDB" id="A0A8H4KGP7"/>
<dbReference type="EMBL" id="JAADJG010000310">
    <property type="protein sequence ID" value="KAF4448948.1"/>
    <property type="molecule type" value="Genomic_DNA"/>
</dbReference>
<feature type="domain" description="Heterokaryon incompatibility" evidence="1">
    <location>
        <begin position="6"/>
        <end position="134"/>
    </location>
</feature>
<reference evidence="2" key="1">
    <citation type="submission" date="2020-01" db="EMBL/GenBank/DDBJ databases">
        <title>Identification and distribution of gene clusters putatively required for synthesis of sphingolipid metabolism inhibitors in phylogenetically diverse species of the filamentous fungus Fusarium.</title>
        <authorList>
            <person name="Kim H.-S."/>
            <person name="Busman M."/>
            <person name="Brown D.W."/>
            <person name="Divon H."/>
            <person name="Uhlig S."/>
            <person name="Proctor R.H."/>
        </authorList>
    </citation>
    <scope>NUCLEOTIDE SEQUENCE</scope>
    <source>
        <strain evidence="2">NRRL 53441</strain>
    </source>
</reference>
<dbReference type="Pfam" id="PF06985">
    <property type="entry name" value="HET"/>
    <property type="match status" value="1"/>
</dbReference>
<evidence type="ECO:0000313" key="2">
    <source>
        <dbReference type="EMBL" id="KAF4448948.1"/>
    </source>
</evidence>
<comment type="caution">
    <text evidence="2">The sequence shown here is derived from an EMBL/GenBank/DDBJ whole genome shotgun (WGS) entry which is preliminary data.</text>
</comment>
<protein>
    <submittedName>
        <fullName evidence="2">Heterokaryon incompatibility protein</fullName>
    </submittedName>
</protein>
<dbReference type="PANTHER" id="PTHR24148">
    <property type="entry name" value="ANKYRIN REPEAT DOMAIN-CONTAINING PROTEIN 39 HOMOLOG-RELATED"/>
    <property type="match status" value="1"/>
</dbReference>
<evidence type="ECO:0000259" key="1">
    <source>
        <dbReference type="Pfam" id="PF06985"/>
    </source>
</evidence>
<dbReference type="Proteomes" id="UP000605986">
    <property type="component" value="Unassembled WGS sequence"/>
</dbReference>
<accession>A0A8H4KGP7</accession>
<gene>
    <name evidence="2" type="ORF">F53441_7717</name>
</gene>
<keyword evidence="3" id="KW-1185">Reference proteome</keyword>
<proteinExistence type="predicted"/>
<dbReference type="InterPro" id="IPR010730">
    <property type="entry name" value="HET"/>
</dbReference>
<name>A0A8H4KGP7_9HYPO</name>
<dbReference type="Pfam" id="PF26639">
    <property type="entry name" value="Het-6_barrel"/>
    <property type="match status" value="1"/>
</dbReference>
<dbReference type="PANTHER" id="PTHR24148:SF73">
    <property type="entry name" value="HET DOMAIN PROTEIN (AFU_ORTHOLOGUE AFUA_8G01020)"/>
    <property type="match status" value="1"/>
</dbReference>
<organism evidence="2 3">
    <name type="scientific">Fusarium austroafricanum</name>
    <dbReference type="NCBI Taxonomy" id="2364996"/>
    <lineage>
        <taxon>Eukaryota</taxon>
        <taxon>Fungi</taxon>
        <taxon>Dikarya</taxon>
        <taxon>Ascomycota</taxon>
        <taxon>Pezizomycotina</taxon>
        <taxon>Sordariomycetes</taxon>
        <taxon>Hypocreomycetidae</taxon>
        <taxon>Hypocreales</taxon>
        <taxon>Nectriaceae</taxon>
        <taxon>Fusarium</taxon>
        <taxon>Fusarium concolor species complex</taxon>
    </lineage>
</organism>